<organism evidence="4">
    <name type="scientific">Tetraodon nigroviridis</name>
    <name type="common">Spotted green pufferfish</name>
    <name type="synonym">Chelonodon nigroviridis</name>
    <dbReference type="NCBI Taxonomy" id="99883"/>
    <lineage>
        <taxon>Eukaryota</taxon>
        <taxon>Metazoa</taxon>
        <taxon>Chordata</taxon>
        <taxon>Craniata</taxon>
        <taxon>Vertebrata</taxon>
        <taxon>Euteleostomi</taxon>
        <taxon>Actinopterygii</taxon>
        <taxon>Neopterygii</taxon>
        <taxon>Teleostei</taxon>
        <taxon>Neoteleostei</taxon>
        <taxon>Acanthomorphata</taxon>
        <taxon>Eupercaria</taxon>
        <taxon>Tetraodontiformes</taxon>
        <taxon>Tetradontoidea</taxon>
        <taxon>Tetraodontidae</taxon>
        <taxon>Tetraodon</taxon>
    </lineage>
</organism>
<feature type="region of interest" description="Disordered" evidence="2">
    <location>
        <begin position="167"/>
        <end position="456"/>
    </location>
</feature>
<proteinExistence type="predicted"/>
<feature type="compositionally biased region" description="Basic and acidic residues" evidence="2">
    <location>
        <begin position="167"/>
        <end position="187"/>
    </location>
</feature>
<feature type="compositionally biased region" description="Pro residues" evidence="2">
    <location>
        <begin position="446"/>
        <end position="456"/>
    </location>
</feature>
<feature type="compositionally biased region" description="Basic and acidic residues" evidence="2">
    <location>
        <begin position="311"/>
        <end position="330"/>
    </location>
</feature>
<dbReference type="EMBL" id="CAAE01009517">
    <property type="protein sequence ID" value="CAF92064.1"/>
    <property type="molecule type" value="Genomic_DNA"/>
</dbReference>
<gene>
    <name evidence="4" type="ORF">GSTENG00007110001</name>
</gene>
<feature type="domain" description="Lebercilin" evidence="3">
    <location>
        <begin position="2"/>
        <end position="143"/>
    </location>
</feature>
<dbReference type="Pfam" id="PF15619">
    <property type="entry name" value="Lebercilin"/>
    <property type="match status" value="1"/>
</dbReference>
<accession>Q4T4W8</accession>
<evidence type="ECO:0000259" key="3">
    <source>
        <dbReference type="Pfam" id="PF15619"/>
    </source>
</evidence>
<reference evidence="4" key="1">
    <citation type="journal article" date="2004" name="Nature">
        <title>Genome duplication in the teleost fish Tetraodon nigroviridis reveals the early vertebrate proto-karyotype.</title>
        <authorList>
            <person name="Jaillon O."/>
            <person name="Aury J.-M."/>
            <person name="Brunet F."/>
            <person name="Petit J.-L."/>
            <person name="Stange-Thomann N."/>
            <person name="Mauceli E."/>
            <person name="Bouneau L."/>
            <person name="Fischer C."/>
            <person name="Ozouf-Costaz C."/>
            <person name="Bernot A."/>
            <person name="Nicaud S."/>
            <person name="Jaffe D."/>
            <person name="Fisher S."/>
            <person name="Lutfalla G."/>
            <person name="Dossat C."/>
            <person name="Segurens B."/>
            <person name="Dasilva C."/>
            <person name="Salanoubat M."/>
            <person name="Levy M."/>
            <person name="Boudet N."/>
            <person name="Castellano S."/>
            <person name="Anthouard V."/>
            <person name="Jubin C."/>
            <person name="Castelli V."/>
            <person name="Katinka M."/>
            <person name="Vacherie B."/>
            <person name="Biemont C."/>
            <person name="Skalli Z."/>
            <person name="Cattolico L."/>
            <person name="Poulain J."/>
            <person name="De Berardinis V."/>
            <person name="Cruaud C."/>
            <person name="Duprat S."/>
            <person name="Brottier P."/>
            <person name="Coutanceau J.-P."/>
            <person name="Gouzy J."/>
            <person name="Parra G."/>
            <person name="Lardier G."/>
            <person name="Chapple C."/>
            <person name="McKernan K.J."/>
            <person name="McEwan P."/>
            <person name="Bosak S."/>
            <person name="Kellis M."/>
            <person name="Volff J.-N."/>
            <person name="Guigo R."/>
            <person name="Zody M.C."/>
            <person name="Mesirov J."/>
            <person name="Lindblad-Toh K."/>
            <person name="Birren B."/>
            <person name="Nusbaum C."/>
            <person name="Kahn D."/>
            <person name="Robinson-Rechavi M."/>
            <person name="Laudet V."/>
            <person name="Schachter V."/>
            <person name="Quetier F."/>
            <person name="Saurin W."/>
            <person name="Scarpelli C."/>
            <person name="Wincker P."/>
            <person name="Lander E.S."/>
            <person name="Weissenbach J."/>
            <person name="Roest Crollius H."/>
        </authorList>
    </citation>
    <scope>NUCLEOTIDE SEQUENCE [LARGE SCALE GENOMIC DNA]</scope>
</reference>
<evidence type="ECO:0000256" key="2">
    <source>
        <dbReference type="SAM" id="MobiDB-lite"/>
    </source>
</evidence>
<feature type="compositionally biased region" description="Polar residues" evidence="2">
    <location>
        <begin position="364"/>
        <end position="384"/>
    </location>
</feature>
<dbReference type="AlphaFoldDB" id="Q4T4W8"/>
<feature type="compositionally biased region" description="Basic residues" evidence="2">
    <location>
        <begin position="301"/>
        <end position="310"/>
    </location>
</feature>
<feature type="coiled-coil region" evidence="1">
    <location>
        <begin position="3"/>
        <end position="37"/>
    </location>
</feature>
<dbReference type="InterPro" id="IPR028933">
    <property type="entry name" value="Lebercilin_dom"/>
</dbReference>
<name>Q4T4W8_TETNG</name>
<comment type="caution">
    <text evidence="4">The sequence shown here is derived from an EMBL/GenBank/DDBJ whole genome shotgun (WGS) entry which is preliminary data.</text>
</comment>
<feature type="compositionally biased region" description="Basic and acidic residues" evidence="2">
    <location>
        <begin position="201"/>
        <end position="211"/>
    </location>
</feature>
<evidence type="ECO:0000313" key="4">
    <source>
        <dbReference type="EMBL" id="CAF92064.1"/>
    </source>
</evidence>
<keyword evidence="1" id="KW-0175">Coiled coil</keyword>
<dbReference type="KEGG" id="tng:GSTEN00007110G001"/>
<evidence type="ECO:0000256" key="1">
    <source>
        <dbReference type="SAM" id="Coils"/>
    </source>
</evidence>
<feature type="compositionally biased region" description="Basic and acidic residues" evidence="2">
    <location>
        <begin position="248"/>
        <end position="265"/>
    </location>
</feature>
<feature type="compositionally biased region" description="Basic and acidic residues" evidence="2">
    <location>
        <begin position="386"/>
        <end position="402"/>
    </location>
</feature>
<dbReference type="OrthoDB" id="10591591at2759"/>
<protein>
    <submittedName>
        <fullName evidence="4">(spotted green pufferfish) hypothetical protein</fullName>
    </submittedName>
</protein>
<sequence>MSENRLEELRAQYTKDTQALREQLRRYKKQQRVAEQTIKDNNLTILKEQVKGKKNEEAVTHLKQLLAKKDLATREKLQRELEKERKAVQEAEGRAAEIERKAELTNNLHQKLLLAEKKKSAAAMEEISFLMEKVQDLNQRLMMEGKSSRNPNTDPHSVMKEITKKIKDSCAKEKDHSREAGKQEGSKKSSSGWSRPLHAGKTSEKTAETKKRTITGLKPLLVNIGTYINEDDEEESERRAQGWPEPLDDLKTDTKTAQKTPETRKRSFACCKPLPVDTTGTTTTEETPGDAPLAPKPTKTDKRRPHKRDRQKHEDEMEKKEERKQHRRLAEGQLETAGTPREKELVQSSVPGDAESPAGDRAAWSQSSTEGISVPSSQSHTPQRSSKKDVETETVRVDDHISLLDNLLGPRNSPSGDGKPLLEGCADSRSCSQRPASASVLHSLKSPPPGPLASSL</sequence>
<feature type="coiled-coil region" evidence="1">
    <location>
        <begin position="67"/>
        <end position="140"/>
    </location>
</feature>
<reference evidence="4" key="2">
    <citation type="submission" date="2004-02" db="EMBL/GenBank/DDBJ databases">
        <authorList>
            <consortium name="Genoscope"/>
            <consortium name="Whitehead Institute Centre for Genome Research"/>
        </authorList>
    </citation>
    <scope>NUCLEOTIDE SEQUENCE</scope>
</reference>